<feature type="transmembrane region" description="Helical" evidence="1">
    <location>
        <begin position="24"/>
        <end position="46"/>
    </location>
</feature>
<keyword evidence="1" id="KW-0812">Transmembrane</keyword>
<proteinExistence type="predicted"/>
<keyword evidence="1" id="KW-1133">Transmembrane helix</keyword>
<evidence type="ECO:0000313" key="2">
    <source>
        <dbReference type="EMBL" id="MBW4707744.1"/>
    </source>
</evidence>
<organism evidence="2 3">
    <name type="scientific">Roseobacter insulae</name>
    <dbReference type="NCBI Taxonomy" id="2859783"/>
    <lineage>
        <taxon>Bacteria</taxon>
        <taxon>Pseudomonadati</taxon>
        <taxon>Pseudomonadota</taxon>
        <taxon>Alphaproteobacteria</taxon>
        <taxon>Rhodobacterales</taxon>
        <taxon>Roseobacteraceae</taxon>
        <taxon>Roseobacter</taxon>
    </lineage>
</organism>
<dbReference type="RefSeq" id="WP_219500843.1">
    <property type="nucleotide sequence ID" value="NZ_JAHXDN010000002.1"/>
</dbReference>
<keyword evidence="1" id="KW-0472">Membrane</keyword>
<accession>A0A9X1K017</accession>
<dbReference type="Proteomes" id="UP001138661">
    <property type="component" value="Unassembled WGS sequence"/>
</dbReference>
<comment type="caution">
    <text evidence="2">The sequence shown here is derived from an EMBL/GenBank/DDBJ whole genome shotgun (WGS) entry which is preliminary data.</text>
</comment>
<sequence length="192" mass="21948">MSQPLHKRCRRVLRTFARREDGNIALETLIIVPILFWAYLALFVIFDAYRQHSINQKAAYTIGDMVSREDRALTPAYMTGTRNLFDSLARSATPSSVRVTSVWFDAANNLYVCDWSESIGTVVDASITQVENWDTILPVMPNFERITVVETWTRYEAPFNIGIADHDIHNFIFTRPRRAPAITWEDASANCA</sequence>
<name>A0A9X1K017_9RHOB</name>
<evidence type="ECO:0008006" key="4">
    <source>
        <dbReference type="Google" id="ProtNLM"/>
    </source>
</evidence>
<keyword evidence="3" id="KW-1185">Reference proteome</keyword>
<gene>
    <name evidence="2" type="ORF">KX928_08085</name>
</gene>
<evidence type="ECO:0000256" key="1">
    <source>
        <dbReference type="SAM" id="Phobius"/>
    </source>
</evidence>
<protein>
    <recommendedName>
        <fullName evidence="4">TadE-like protein</fullName>
    </recommendedName>
</protein>
<reference evidence="2" key="1">
    <citation type="submission" date="2021-07" db="EMBL/GenBank/DDBJ databases">
        <title>Roseobacter insulae sp. nov., isolated from a tidal flat.</title>
        <authorList>
            <person name="Park S."/>
            <person name="Yoon J.-H."/>
        </authorList>
    </citation>
    <scope>NUCLEOTIDE SEQUENCE</scope>
    <source>
        <strain evidence="2">YSTF-M11</strain>
    </source>
</reference>
<dbReference type="EMBL" id="JAHXDN010000002">
    <property type="protein sequence ID" value="MBW4707744.1"/>
    <property type="molecule type" value="Genomic_DNA"/>
</dbReference>
<evidence type="ECO:0000313" key="3">
    <source>
        <dbReference type="Proteomes" id="UP001138661"/>
    </source>
</evidence>
<dbReference type="AlphaFoldDB" id="A0A9X1K017"/>